<feature type="domain" description="tRNA/rRNA methyltransferase SpoU type" evidence="7">
    <location>
        <begin position="71"/>
        <end position="230"/>
    </location>
</feature>
<dbReference type="InterPro" id="IPR029028">
    <property type="entry name" value="Alpha/beta_knot_MTases"/>
</dbReference>
<organism evidence="8 9">
    <name type="scientific">Neodothiora populina</name>
    <dbReference type="NCBI Taxonomy" id="2781224"/>
    <lineage>
        <taxon>Eukaryota</taxon>
        <taxon>Fungi</taxon>
        <taxon>Dikarya</taxon>
        <taxon>Ascomycota</taxon>
        <taxon>Pezizomycotina</taxon>
        <taxon>Dothideomycetes</taxon>
        <taxon>Dothideomycetidae</taxon>
        <taxon>Dothideales</taxon>
        <taxon>Dothioraceae</taxon>
        <taxon>Neodothiora</taxon>
    </lineage>
</organism>
<name>A0ABR3PN72_9PEZI</name>
<dbReference type="CDD" id="cd18105">
    <property type="entry name" value="SpoU-like_MRM1"/>
    <property type="match status" value="1"/>
</dbReference>
<evidence type="ECO:0000313" key="8">
    <source>
        <dbReference type="EMBL" id="KAL1310633.1"/>
    </source>
</evidence>
<evidence type="ECO:0000256" key="2">
    <source>
        <dbReference type="ARBA" id="ARBA00022552"/>
    </source>
</evidence>
<dbReference type="InterPro" id="IPR029026">
    <property type="entry name" value="tRNA_m1G_MTases_N"/>
</dbReference>
<evidence type="ECO:0000313" key="9">
    <source>
        <dbReference type="Proteomes" id="UP001562354"/>
    </source>
</evidence>
<gene>
    <name evidence="8" type="ORF">AAFC00_000904</name>
</gene>
<keyword evidence="2" id="KW-0698">rRNA processing</keyword>
<evidence type="ECO:0000256" key="5">
    <source>
        <dbReference type="ARBA" id="ARBA00022691"/>
    </source>
</evidence>
<dbReference type="InterPro" id="IPR047261">
    <property type="entry name" value="MRM1_MeTrfase_dom"/>
</dbReference>
<sequence length="277" mass="29987">MDRMTADRPHNGVILEASPLPMPSVEELGEVQPSNRQIHLTLSQKQTAEERALYGTSQILPAPHESWRHPFVLLVDGVLDPGNLGNILRSAYFFGVDAVAICVNTCAPLSSPTLHKAASGATEALNILAIQRPADFVVASSRNGWRIHAAVAPEGDKTELSRPQMISQKMTSPLARGPSILMMGAEGEGLRKNLRSKARSNVIIAGRQRHSIGDIGVDSLNVSAATAVLLADFMTNPGEGWNRWSSARPTKPEPEGTMLSDEKSEKMNLPEEAEKLF</sequence>
<dbReference type="EMBL" id="JBFMKM010000003">
    <property type="protein sequence ID" value="KAL1310633.1"/>
    <property type="molecule type" value="Genomic_DNA"/>
</dbReference>
<dbReference type="Proteomes" id="UP001562354">
    <property type="component" value="Unassembled WGS sequence"/>
</dbReference>
<evidence type="ECO:0000256" key="3">
    <source>
        <dbReference type="ARBA" id="ARBA00022603"/>
    </source>
</evidence>
<feature type="region of interest" description="Disordered" evidence="6">
    <location>
        <begin position="240"/>
        <end position="277"/>
    </location>
</feature>
<dbReference type="Gene3D" id="3.40.1280.10">
    <property type="match status" value="1"/>
</dbReference>
<dbReference type="SUPFAM" id="SSF75217">
    <property type="entry name" value="alpha/beta knot"/>
    <property type="match status" value="1"/>
</dbReference>
<reference evidence="8 9" key="1">
    <citation type="submission" date="2024-07" db="EMBL/GenBank/DDBJ databases">
        <title>Draft sequence of the Neodothiora populina.</title>
        <authorList>
            <person name="Drown D.D."/>
            <person name="Schuette U.S."/>
            <person name="Buechlein A.B."/>
            <person name="Rusch D.R."/>
            <person name="Winton L.W."/>
            <person name="Adams G.A."/>
        </authorList>
    </citation>
    <scope>NUCLEOTIDE SEQUENCE [LARGE SCALE GENOMIC DNA]</scope>
    <source>
        <strain evidence="8 9">CPC 39397</strain>
    </source>
</reference>
<proteinExistence type="inferred from homology"/>
<evidence type="ECO:0000259" key="7">
    <source>
        <dbReference type="Pfam" id="PF00588"/>
    </source>
</evidence>
<dbReference type="GeneID" id="95974607"/>
<dbReference type="Pfam" id="PF00588">
    <property type="entry name" value="SpoU_methylase"/>
    <property type="match status" value="1"/>
</dbReference>
<comment type="similarity">
    <text evidence="1">Belongs to the class IV-like SAM-binding methyltransferase superfamily. RNA methyltransferase TrmH family.</text>
</comment>
<feature type="compositionally biased region" description="Basic and acidic residues" evidence="6">
    <location>
        <begin position="250"/>
        <end position="277"/>
    </location>
</feature>
<keyword evidence="3" id="KW-0489">Methyltransferase</keyword>
<evidence type="ECO:0000256" key="6">
    <source>
        <dbReference type="SAM" id="MobiDB-lite"/>
    </source>
</evidence>
<dbReference type="InterPro" id="IPR047182">
    <property type="entry name" value="MRM1"/>
</dbReference>
<dbReference type="RefSeq" id="XP_069203482.1">
    <property type="nucleotide sequence ID" value="XM_069347638.1"/>
</dbReference>
<comment type="caution">
    <text evidence="8">The sequence shown here is derived from an EMBL/GenBank/DDBJ whole genome shotgun (WGS) entry which is preliminary data.</text>
</comment>
<dbReference type="InterPro" id="IPR001537">
    <property type="entry name" value="SpoU_MeTrfase"/>
</dbReference>
<protein>
    <recommendedName>
        <fullName evidence="7">tRNA/rRNA methyltransferase SpoU type domain-containing protein</fullName>
    </recommendedName>
</protein>
<dbReference type="PANTHER" id="PTHR46103">
    <property type="entry name" value="RRNA METHYLTRANSFERASE 1, MITOCHONDRIAL"/>
    <property type="match status" value="1"/>
</dbReference>
<accession>A0ABR3PN72</accession>
<evidence type="ECO:0000256" key="4">
    <source>
        <dbReference type="ARBA" id="ARBA00022679"/>
    </source>
</evidence>
<dbReference type="PANTHER" id="PTHR46103:SF1">
    <property type="entry name" value="RRNA METHYLTRANSFERASE 1, MITOCHONDRIAL"/>
    <property type="match status" value="1"/>
</dbReference>
<evidence type="ECO:0000256" key="1">
    <source>
        <dbReference type="ARBA" id="ARBA00007228"/>
    </source>
</evidence>
<keyword evidence="5" id="KW-0949">S-adenosyl-L-methionine</keyword>
<keyword evidence="4" id="KW-0808">Transferase</keyword>
<keyword evidence="9" id="KW-1185">Reference proteome</keyword>